<name>E6Q610_9ZZZZ</name>
<dbReference type="PANTHER" id="PTHR34107:SF1">
    <property type="entry name" value="SLL0198 PROTEIN"/>
    <property type="match status" value="1"/>
</dbReference>
<dbReference type="AlphaFoldDB" id="E6Q610"/>
<evidence type="ECO:0000259" key="1">
    <source>
        <dbReference type="Pfam" id="PF05685"/>
    </source>
</evidence>
<reference evidence="2" key="1">
    <citation type="submission" date="2009-10" db="EMBL/GenBank/DDBJ databases">
        <title>Diversity of trophic interactions inside an arsenic-rich microbial ecosystem.</title>
        <authorList>
            <person name="Bertin P.N."/>
            <person name="Heinrich-Salmeron A."/>
            <person name="Pelletier E."/>
            <person name="Goulhen-Chollet F."/>
            <person name="Arsene-Ploetze F."/>
            <person name="Gallien S."/>
            <person name="Calteau A."/>
            <person name="Vallenet D."/>
            <person name="Casiot C."/>
            <person name="Chane-Woon-Ming B."/>
            <person name="Giloteaux L."/>
            <person name="Barakat M."/>
            <person name="Bonnefoy V."/>
            <person name="Bruneel O."/>
            <person name="Chandler M."/>
            <person name="Cleiss J."/>
            <person name="Duran R."/>
            <person name="Elbaz-Poulichet F."/>
            <person name="Fonknechten N."/>
            <person name="Lauga B."/>
            <person name="Mornico D."/>
            <person name="Ortet P."/>
            <person name="Schaeffer C."/>
            <person name="Siguier P."/>
            <person name="Alexander Thil Smith A."/>
            <person name="Van Dorsselaer A."/>
            <person name="Weissenbach J."/>
            <person name="Medigue C."/>
            <person name="Le Paslier D."/>
        </authorList>
    </citation>
    <scope>NUCLEOTIDE SEQUENCE</scope>
</reference>
<comment type="caution">
    <text evidence="2">The sequence shown here is derived from an EMBL/GenBank/DDBJ whole genome shotgun (WGS) entry which is preliminary data.</text>
</comment>
<dbReference type="CDD" id="cd06260">
    <property type="entry name" value="DUF820-like"/>
    <property type="match status" value="1"/>
</dbReference>
<dbReference type="EMBL" id="CABO01000039">
    <property type="protein sequence ID" value="CBI02631.1"/>
    <property type="molecule type" value="Genomic_DNA"/>
</dbReference>
<dbReference type="Gene3D" id="3.90.1570.10">
    <property type="entry name" value="tt1808, chain A"/>
    <property type="match status" value="1"/>
</dbReference>
<dbReference type="SUPFAM" id="SSF52980">
    <property type="entry name" value="Restriction endonuclease-like"/>
    <property type="match status" value="1"/>
</dbReference>
<accession>E6Q610</accession>
<dbReference type="InterPro" id="IPR011335">
    <property type="entry name" value="Restrct_endonuc-II-like"/>
</dbReference>
<gene>
    <name evidence="2" type="ORF">CARN4_2479</name>
</gene>
<dbReference type="InterPro" id="IPR012296">
    <property type="entry name" value="Nuclease_put_TT1808"/>
</dbReference>
<dbReference type="InterPro" id="IPR008538">
    <property type="entry name" value="Uma2"/>
</dbReference>
<dbReference type="PANTHER" id="PTHR34107">
    <property type="entry name" value="SLL0198 PROTEIN-RELATED"/>
    <property type="match status" value="1"/>
</dbReference>
<sequence length="171" mass="18694">MRQAITREPELELLAGRALAKMSPSRTHGVIQLAVGNLLLARSRGRGCVATEWRFALNADGDPRTSLIPDVAFVSNERLALLGAEAREEPPFAPDIAVEVRSPDDRIADIEWKMDAYLAYGGVLALDVVPNDRIVRAYSHAGLAVFARGELFACAEVPWLTFHVAEVFANL</sequence>
<dbReference type="Pfam" id="PF05685">
    <property type="entry name" value="Uma2"/>
    <property type="match status" value="1"/>
</dbReference>
<proteinExistence type="predicted"/>
<protein>
    <recommendedName>
        <fullName evidence="1">Putative restriction endonuclease domain-containing protein</fullName>
    </recommendedName>
</protein>
<organism evidence="2">
    <name type="scientific">mine drainage metagenome</name>
    <dbReference type="NCBI Taxonomy" id="410659"/>
    <lineage>
        <taxon>unclassified sequences</taxon>
        <taxon>metagenomes</taxon>
        <taxon>ecological metagenomes</taxon>
    </lineage>
</organism>
<feature type="domain" description="Putative restriction endonuclease" evidence="1">
    <location>
        <begin position="6"/>
        <end position="140"/>
    </location>
</feature>
<evidence type="ECO:0000313" key="2">
    <source>
        <dbReference type="EMBL" id="CBI02631.1"/>
    </source>
</evidence>